<dbReference type="Proteomes" id="UP000239047">
    <property type="component" value="Unassembled WGS sequence"/>
</dbReference>
<organism evidence="1 2">
    <name type="scientific">Jeotgalibacillus proteolyticus</name>
    <dbReference type="NCBI Taxonomy" id="2082395"/>
    <lineage>
        <taxon>Bacteria</taxon>
        <taxon>Bacillati</taxon>
        <taxon>Bacillota</taxon>
        <taxon>Bacilli</taxon>
        <taxon>Bacillales</taxon>
        <taxon>Caryophanaceae</taxon>
        <taxon>Jeotgalibacillus</taxon>
    </lineage>
</organism>
<keyword evidence="2" id="KW-1185">Reference proteome</keyword>
<protein>
    <submittedName>
        <fullName evidence="1">Uncharacterized protein</fullName>
    </submittedName>
</protein>
<evidence type="ECO:0000313" key="1">
    <source>
        <dbReference type="EMBL" id="PPA70149.1"/>
    </source>
</evidence>
<accession>A0A2S5GAW8</accession>
<proteinExistence type="predicted"/>
<sequence length="192" mass="22367">MALIELQQSSTISKVEQKYNVDMDGAIAYSEQGEFIIVETEEDKLTVYNQSGEEVHVASVIEVIKNAIEQLPLSDDEKNNTYFDWYEAEAIDEFDETNMESKMSLRFRYIMNEEPGEFEERIDKNEEIPKEAEKVAYHRVFNFKITTGETGEIDYSSEKMIEEDTILITYEFDGEVMYVGHTNPKPITKYMD</sequence>
<reference evidence="1 2" key="1">
    <citation type="submission" date="2018-02" db="EMBL/GenBank/DDBJ databases">
        <title>Jeotgalibacillus proteolyticum sp. nov. a protease producing bacterium isolated from ocean sediments of Laizhou Bay.</title>
        <authorList>
            <person name="Li Y."/>
        </authorList>
    </citation>
    <scope>NUCLEOTIDE SEQUENCE [LARGE SCALE GENOMIC DNA]</scope>
    <source>
        <strain evidence="1 2">22-7</strain>
    </source>
</reference>
<evidence type="ECO:0000313" key="2">
    <source>
        <dbReference type="Proteomes" id="UP000239047"/>
    </source>
</evidence>
<dbReference type="EMBL" id="PREZ01000004">
    <property type="protein sequence ID" value="PPA70149.1"/>
    <property type="molecule type" value="Genomic_DNA"/>
</dbReference>
<name>A0A2S5GAW8_9BACL</name>
<comment type="caution">
    <text evidence="1">The sequence shown here is derived from an EMBL/GenBank/DDBJ whole genome shotgun (WGS) entry which is preliminary data.</text>
</comment>
<dbReference type="AlphaFoldDB" id="A0A2S5GAW8"/>
<gene>
    <name evidence="1" type="ORF">C4B60_11210</name>
</gene>